<protein>
    <submittedName>
        <fullName evidence="2">Uncharacterized protein</fullName>
    </submittedName>
</protein>
<accession>A0A212K3L3</accession>
<evidence type="ECO:0000256" key="1">
    <source>
        <dbReference type="SAM" id="MobiDB-lite"/>
    </source>
</evidence>
<dbReference type="EMBL" id="FLUM01000003">
    <property type="protein sequence ID" value="SBW06299.1"/>
    <property type="molecule type" value="Genomic_DNA"/>
</dbReference>
<gene>
    <name evidence="2" type="ORF">KL86DYS1_31337</name>
</gene>
<reference evidence="2" key="1">
    <citation type="submission" date="2016-04" db="EMBL/GenBank/DDBJ databases">
        <authorList>
            <person name="Evans L.H."/>
            <person name="Alamgir A."/>
            <person name="Owens N."/>
            <person name="Weber N.D."/>
            <person name="Virtaneva K."/>
            <person name="Barbian K."/>
            <person name="Babar A."/>
            <person name="Rosenke K."/>
        </authorList>
    </citation>
    <scope>NUCLEOTIDE SEQUENCE</scope>
    <source>
        <strain evidence="2">86-1</strain>
    </source>
</reference>
<feature type="compositionally biased region" description="Low complexity" evidence="1">
    <location>
        <begin position="21"/>
        <end position="38"/>
    </location>
</feature>
<proteinExistence type="predicted"/>
<evidence type="ECO:0000313" key="2">
    <source>
        <dbReference type="EMBL" id="SBW06299.1"/>
    </source>
</evidence>
<dbReference type="AlphaFoldDB" id="A0A212K3L3"/>
<organism evidence="2">
    <name type="scientific">uncultured Dysgonomonas sp</name>
    <dbReference type="NCBI Taxonomy" id="206096"/>
    <lineage>
        <taxon>Bacteria</taxon>
        <taxon>Pseudomonadati</taxon>
        <taxon>Bacteroidota</taxon>
        <taxon>Bacteroidia</taxon>
        <taxon>Bacteroidales</taxon>
        <taxon>Dysgonomonadaceae</taxon>
        <taxon>Dysgonomonas</taxon>
        <taxon>environmental samples</taxon>
    </lineage>
</organism>
<name>A0A212K3L3_9BACT</name>
<feature type="region of interest" description="Disordered" evidence="1">
    <location>
        <begin position="1"/>
        <end position="42"/>
    </location>
</feature>
<sequence>MEVPPSASKEKDAGIAEMEASMDGSVIGSSSSPQAQKGSSKHSRVNVYLNILMLSEISFYV</sequence>